<dbReference type="AlphaFoldDB" id="A0A5C4M7J6"/>
<accession>A0A5C4M7J6</accession>
<dbReference type="EMBL" id="VDFW01000003">
    <property type="protein sequence ID" value="TNC28486.1"/>
    <property type="molecule type" value="Genomic_DNA"/>
</dbReference>
<comment type="caution">
    <text evidence="2">The sequence shown here is derived from an EMBL/GenBank/DDBJ whole genome shotgun (WGS) entry which is preliminary data.</text>
</comment>
<keyword evidence="3" id="KW-1185">Reference proteome</keyword>
<feature type="region of interest" description="Disordered" evidence="1">
    <location>
        <begin position="1"/>
        <end position="149"/>
    </location>
</feature>
<gene>
    <name evidence="2" type="ORF">FG385_04180</name>
</gene>
<dbReference type="OrthoDB" id="582354at2"/>
<evidence type="ECO:0000256" key="1">
    <source>
        <dbReference type="SAM" id="MobiDB-lite"/>
    </source>
</evidence>
<proteinExistence type="predicted"/>
<protein>
    <submittedName>
        <fullName evidence="2">Uncharacterized protein</fullName>
    </submittedName>
</protein>
<reference evidence="2 3" key="1">
    <citation type="submission" date="2019-06" db="EMBL/GenBank/DDBJ databases">
        <title>Amycolatopsis alkalitolerans sp. nov., isolated from Gastrodia elata Blume.</title>
        <authorList>
            <person name="Narsing Rao M.P."/>
            <person name="Li W.J."/>
        </authorList>
    </citation>
    <scope>NUCLEOTIDE SEQUENCE [LARGE SCALE GENOMIC DNA]</scope>
    <source>
        <strain evidence="2 3">SYSUP0005</strain>
    </source>
</reference>
<feature type="compositionally biased region" description="Pro residues" evidence="1">
    <location>
        <begin position="51"/>
        <end position="141"/>
    </location>
</feature>
<evidence type="ECO:0000313" key="2">
    <source>
        <dbReference type="EMBL" id="TNC28486.1"/>
    </source>
</evidence>
<dbReference type="Proteomes" id="UP000305546">
    <property type="component" value="Unassembled WGS sequence"/>
</dbReference>
<organism evidence="2 3">
    <name type="scientific">Amycolatopsis alkalitolerans</name>
    <dbReference type="NCBI Taxonomy" id="2547244"/>
    <lineage>
        <taxon>Bacteria</taxon>
        <taxon>Bacillati</taxon>
        <taxon>Actinomycetota</taxon>
        <taxon>Actinomycetes</taxon>
        <taxon>Pseudonocardiales</taxon>
        <taxon>Pseudonocardiaceae</taxon>
        <taxon>Amycolatopsis</taxon>
    </lineage>
</organism>
<evidence type="ECO:0000313" key="3">
    <source>
        <dbReference type="Proteomes" id="UP000305546"/>
    </source>
</evidence>
<sequence length="224" mass="23072">MTASDTENPATGPDDPEPTNTATPAGAWDPNKTQPPSGTPAPAPTGAWDPNTPPPTGAWDPNTPPPAGAWDPNTPPPTGAWDPNTPPPAGAWDPNTPPPTGAWDPNTPPPTGAWDPNTPPPTGAWDPNTPPQPQPPAPRPPAGDGVGAQPVTGLWIRNRMITRLWSSSAVPGVWVFVAGLGWKQLAAVETGRSPLTGLAVLAKANGLAVSFRENAYGQIDQLLV</sequence>
<name>A0A5C4M7J6_9PSEU</name>